<feature type="non-terminal residue" evidence="1">
    <location>
        <position position="1"/>
    </location>
</feature>
<reference evidence="1" key="1">
    <citation type="submission" date="2018-05" db="EMBL/GenBank/DDBJ databases">
        <authorList>
            <person name="Lanie J.A."/>
            <person name="Ng W.-L."/>
            <person name="Kazmierczak K.M."/>
            <person name="Andrzejewski T.M."/>
            <person name="Davidsen T.M."/>
            <person name="Wayne K.J."/>
            <person name="Tettelin H."/>
            <person name="Glass J.I."/>
            <person name="Rusch D."/>
            <person name="Podicherti R."/>
            <person name="Tsui H.-C.T."/>
            <person name="Winkler M.E."/>
        </authorList>
    </citation>
    <scope>NUCLEOTIDE SEQUENCE</scope>
</reference>
<accession>A0A382VGT9</accession>
<evidence type="ECO:0008006" key="2">
    <source>
        <dbReference type="Google" id="ProtNLM"/>
    </source>
</evidence>
<dbReference type="EMBL" id="UINC01151880">
    <property type="protein sequence ID" value="SVD45746.1"/>
    <property type="molecule type" value="Genomic_DNA"/>
</dbReference>
<dbReference type="InterPro" id="IPR036249">
    <property type="entry name" value="Thioredoxin-like_sf"/>
</dbReference>
<proteinExistence type="predicted"/>
<evidence type="ECO:0000313" key="1">
    <source>
        <dbReference type="EMBL" id="SVD45746.1"/>
    </source>
</evidence>
<dbReference type="SUPFAM" id="SSF52833">
    <property type="entry name" value="Thioredoxin-like"/>
    <property type="match status" value="1"/>
</dbReference>
<dbReference type="AlphaFoldDB" id="A0A382VGT9"/>
<protein>
    <recommendedName>
        <fullName evidence="2">Thioredoxin domain-containing protein</fullName>
    </recommendedName>
</protein>
<gene>
    <name evidence="1" type="ORF">METZ01_LOCUS398600</name>
</gene>
<sequence>NFEIIGLTKDKKGYFQDYATFGITNTPTFIFYRGDIEIGRIIEKPVGTLESHIQNILKGKL</sequence>
<name>A0A382VGT9_9ZZZZ</name>
<organism evidence="1">
    <name type="scientific">marine metagenome</name>
    <dbReference type="NCBI Taxonomy" id="408172"/>
    <lineage>
        <taxon>unclassified sequences</taxon>
        <taxon>metagenomes</taxon>
        <taxon>ecological metagenomes</taxon>
    </lineage>
</organism>